<dbReference type="PANTHER" id="PTHR10048">
    <property type="entry name" value="PHOSPHATIDYLINOSITOL KINASE"/>
    <property type="match status" value="1"/>
</dbReference>
<dbReference type="PROSITE" id="PS00916">
    <property type="entry name" value="PI3_4_KINASE_2"/>
    <property type="match status" value="1"/>
</dbReference>
<dbReference type="SUPFAM" id="SSF50729">
    <property type="entry name" value="PH domain-like"/>
    <property type="match status" value="1"/>
</dbReference>
<feature type="compositionally biased region" description="Basic residues" evidence="3">
    <location>
        <begin position="597"/>
        <end position="606"/>
    </location>
</feature>
<dbReference type="GO" id="GO:0046854">
    <property type="term" value="P:phosphatidylinositol phosphate biosynthetic process"/>
    <property type="evidence" value="ECO:0007669"/>
    <property type="project" value="InterPro"/>
</dbReference>
<reference evidence="6" key="1">
    <citation type="submission" date="2021-01" db="EMBL/GenBank/DDBJ databases">
        <authorList>
            <person name="Corre E."/>
            <person name="Pelletier E."/>
            <person name="Niang G."/>
            <person name="Scheremetjew M."/>
            <person name="Finn R."/>
            <person name="Kale V."/>
            <person name="Holt S."/>
            <person name="Cochrane G."/>
            <person name="Meng A."/>
            <person name="Brown T."/>
            <person name="Cohen L."/>
        </authorList>
    </citation>
    <scope>NUCLEOTIDE SEQUENCE</scope>
    <source>
        <strain evidence="6">CCMP2877</strain>
    </source>
</reference>
<name>A0A7S1UDQ2_9STRA</name>
<dbReference type="InterPro" id="IPR049160">
    <property type="entry name" value="PI4KB-PIK1_PIK"/>
</dbReference>
<dbReference type="Pfam" id="PF21245">
    <property type="entry name" value="PI4KB-PIK1_PIK"/>
    <property type="match status" value="1"/>
</dbReference>
<keyword evidence="1" id="KW-0808">Transferase</keyword>
<evidence type="ECO:0000259" key="4">
    <source>
        <dbReference type="PROSITE" id="PS50003"/>
    </source>
</evidence>
<dbReference type="Pfam" id="PF00169">
    <property type="entry name" value="PH"/>
    <property type="match status" value="1"/>
</dbReference>
<dbReference type="SMART" id="SM00233">
    <property type="entry name" value="PH"/>
    <property type="match status" value="1"/>
</dbReference>
<evidence type="ECO:0000259" key="5">
    <source>
        <dbReference type="PROSITE" id="PS50290"/>
    </source>
</evidence>
<dbReference type="Gene3D" id="3.30.1010.10">
    <property type="entry name" value="Phosphatidylinositol 3-kinase Catalytic Subunit, Chain A, domain 4"/>
    <property type="match status" value="1"/>
</dbReference>
<proteinExistence type="predicted"/>
<dbReference type="CDD" id="cd00821">
    <property type="entry name" value="PH"/>
    <property type="match status" value="1"/>
</dbReference>
<dbReference type="SUPFAM" id="SSF56112">
    <property type="entry name" value="Protein kinase-like (PK-like)"/>
    <property type="match status" value="1"/>
</dbReference>
<dbReference type="PROSITE" id="PS00915">
    <property type="entry name" value="PI3_4_KINASE_1"/>
    <property type="match status" value="1"/>
</dbReference>
<evidence type="ECO:0000256" key="2">
    <source>
        <dbReference type="ARBA" id="ARBA00022777"/>
    </source>
</evidence>
<dbReference type="Pfam" id="PF00454">
    <property type="entry name" value="PI3_PI4_kinase"/>
    <property type="match status" value="1"/>
</dbReference>
<feature type="region of interest" description="Disordered" evidence="3">
    <location>
        <begin position="597"/>
        <end position="629"/>
    </location>
</feature>
<feature type="compositionally biased region" description="Basic and acidic residues" evidence="3">
    <location>
        <begin position="617"/>
        <end position="628"/>
    </location>
</feature>
<dbReference type="InterPro" id="IPR015433">
    <property type="entry name" value="PI3/4_kinase"/>
</dbReference>
<dbReference type="PANTHER" id="PTHR10048:SF22">
    <property type="entry name" value="PHOSPHATIDYLINOSITOL 4-KINASE BETA"/>
    <property type="match status" value="1"/>
</dbReference>
<dbReference type="Gene3D" id="1.10.1070.11">
    <property type="entry name" value="Phosphatidylinositol 3-/4-kinase, catalytic domain"/>
    <property type="match status" value="1"/>
</dbReference>
<evidence type="ECO:0000313" key="6">
    <source>
        <dbReference type="EMBL" id="CAD9265090.1"/>
    </source>
</evidence>
<dbReference type="EMBL" id="HBGJ01037239">
    <property type="protein sequence ID" value="CAD9265090.1"/>
    <property type="molecule type" value="Transcribed_RNA"/>
</dbReference>
<dbReference type="InterPro" id="IPR036940">
    <property type="entry name" value="PI3/4_kinase_cat_sf"/>
</dbReference>
<protein>
    <recommendedName>
        <fullName evidence="7">PI3K/PI4K catalytic domain-containing protein</fullName>
    </recommendedName>
</protein>
<sequence>MGQTPSAENEETEFHVETLFTSTGALDMREVTLVLWKNRENANLVQVLTEMMGKFSDEKTVFDAMEFYLPQLAHMLIHMEHDLPSSALENFALIACQQSIHLALQLEWIVTGALEDYAPEDPLGEANPNFNARYFRRCAKLLQDIERCVVYGNFQNPTLEDMYRRGYVNKKEFSELEIADRRYAAIQLSSAKSAKRTDVRGDLWCKRGDPEREEERTRRKHKWMLRSFEIRDRMLFCYRKDKKHSLKRAVNLDNAEVKIVHNDEFPYYFELRADTGGTTVTYYLHAETKQEMDGWVTALNQWSGAPPQPGEGLAQEEEDDEKKVDDDGAGDAPEFKAAEAADTPPEHERRESQVDRYLHTFKLTPEQAARYAFYHQQRGFVRALTNICEDLRFVEVPKRDGLLVEALKTVVIPDPCYLPLCKSSDAWARVLRITPGDHHAFSTRARCPCLVTFEVALEEDFVDVANFLHQRFGAPAFLEGMEDATVATTPSGAEEPDGLTGVIGDAINLGAETLTSIGTIMGINNGTPPVPEKEDKVPPLPPTPQTTPVVAEHHGSGPSPKSNTRRVSRPDVWRNVRRSPDESARWSLDLKQLAKKVRGVRRRRRSDRSGRSSGGSDLERESSMRLPEDSFDVLAGTTEVWRRDSRQPGDELADDIRARALARTCYGEAASEKRSRIFQESPFKDTPGWDLVSVIFKSNDDLRQEVFVMQLITFYRAAWMSARCNIWIFTYRILSTSQNTGAIQVVPNAISLDGLKKSEAYPGTLLGHFQETYGSSPEALATARSAFAHSLAGYSLLQYLLLIKDRHNGNILLDAVGHIVHIDFGFVFGIAPGKAFSMELSCPWKLTPEYVEVLGEPDDPVFQEYRQALIDGLKVARRHADTVECLTEIMAFRSRFPCFEYSGSVAPLRKFRQRLRLDISDDEVPALVDSLIYKSMHHKGTIWYDKFQTWSNGIAQ</sequence>
<evidence type="ECO:0000256" key="1">
    <source>
        <dbReference type="ARBA" id="ARBA00022679"/>
    </source>
</evidence>
<dbReference type="AlphaFoldDB" id="A0A7S1UDQ2"/>
<dbReference type="InterPro" id="IPR018936">
    <property type="entry name" value="PI3/4_kinase_CS"/>
</dbReference>
<evidence type="ECO:0000256" key="3">
    <source>
        <dbReference type="SAM" id="MobiDB-lite"/>
    </source>
</evidence>
<accession>A0A7S1UDQ2</accession>
<dbReference type="GO" id="GO:0004430">
    <property type="term" value="F:1-phosphatidylinositol 4-kinase activity"/>
    <property type="evidence" value="ECO:0007669"/>
    <property type="project" value="TreeGrafter"/>
</dbReference>
<feature type="domain" description="PH" evidence="4">
    <location>
        <begin position="196"/>
        <end position="304"/>
    </location>
</feature>
<dbReference type="InterPro" id="IPR011009">
    <property type="entry name" value="Kinase-like_dom_sf"/>
</dbReference>
<organism evidence="6">
    <name type="scientific">Phaeomonas parva</name>
    <dbReference type="NCBI Taxonomy" id="124430"/>
    <lineage>
        <taxon>Eukaryota</taxon>
        <taxon>Sar</taxon>
        <taxon>Stramenopiles</taxon>
        <taxon>Ochrophyta</taxon>
        <taxon>Pinguiophyceae</taxon>
        <taxon>Pinguiochrysidales</taxon>
        <taxon>Pinguiochrysidaceae</taxon>
        <taxon>Phaeomonas</taxon>
    </lineage>
</organism>
<feature type="compositionally biased region" description="Basic and acidic residues" evidence="3">
    <location>
        <begin position="568"/>
        <end position="581"/>
    </location>
</feature>
<dbReference type="InterPro" id="IPR000403">
    <property type="entry name" value="PI3/4_kinase_cat_dom"/>
</dbReference>
<feature type="region of interest" description="Disordered" evidence="3">
    <location>
        <begin position="300"/>
        <end position="352"/>
    </location>
</feature>
<evidence type="ECO:0008006" key="7">
    <source>
        <dbReference type="Google" id="ProtNLM"/>
    </source>
</evidence>
<dbReference type="GO" id="GO:0016020">
    <property type="term" value="C:membrane"/>
    <property type="evidence" value="ECO:0007669"/>
    <property type="project" value="TreeGrafter"/>
</dbReference>
<dbReference type="GO" id="GO:0048015">
    <property type="term" value="P:phosphatidylinositol-mediated signaling"/>
    <property type="evidence" value="ECO:0007669"/>
    <property type="project" value="TreeGrafter"/>
</dbReference>
<feature type="compositionally biased region" description="Basic and acidic residues" evidence="3">
    <location>
        <begin position="333"/>
        <end position="352"/>
    </location>
</feature>
<dbReference type="SMART" id="SM00146">
    <property type="entry name" value="PI3Kc"/>
    <property type="match status" value="1"/>
</dbReference>
<gene>
    <name evidence="6" type="ORF">PPAR1163_LOCUS23506</name>
</gene>
<dbReference type="PROSITE" id="PS50003">
    <property type="entry name" value="PH_DOMAIN"/>
    <property type="match status" value="1"/>
</dbReference>
<keyword evidence="2" id="KW-0418">Kinase</keyword>
<dbReference type="InterPro" id="IPR011993">
    <property type="entry name" value="PH-like_dom_sf"/>
</dbReference>
<dbReference type="PROSITE" id="PS50290">
    <property type="entry name" value="PI3_4_KINASE_3"/>
    <property type="match status" value="1"/>
</dbReference>
<dbReference type="GO" id="GO:0005737">
    <property type="term" value="C:cytoplasm"/>
    <property type="evidence" value="ECO:0007669"/>
    <property type="project" value="TreeGrafter"/>
</dbReference>
<dbReference type="Gene3D" id="2.30.29.30">
    <property type="entry name" value="Pleckstrin-homology domain (PH domain)/Phosphotyrosine-binding domain (PTB)"/>
    <property type="match status" value="1"/>
</dbReference>
<dbReference type="InterPro" id="IPR001849">
    <property type="entry name" value="PH_domain"/>
</dbReference>
<feature type="domain" description="PI3K/PI4K catalytic" evidence="5">
    <location>
        <begin position="668"/>
        <end position="940"/>
    </location>
</feature>
<feature type="region of interest" description="Disordered" evidence="3">
    <location>
        <begin position="524"/>
        <end position="581"/>
    </location>
</feature>